<dbReference type="Proteomes" id="UP000824150">
    <property type="component" value="Unassembled WGS sequence"/>
</dbReference>
<evidence type="ECO:0000256" key="11">
    <source>
        <dbReference type="ARBA" id="ARBA00037696"/>
    </source>
</evidence>
<evidence type="ECO:0000256" key="4">
    <source>
        <dbReference type="ARBA" id="ARBA00022679"/>
    </source>
</evidence>
<dbReference type="GO" id="GO:0016787">
    <property type="term" value="F:hydrolase activity"/>
    <property type="evidence" value="ECO:0007669"/>
    <property type="project" value="UniProtKB-KW"/>
</dbReference>
<dbReference type="GO" id="GO:0000155">
    <property type="term" value="F:phosphorelay sensor kinase activity"/>
    <property type="evidence" value="ECO:0007669"/>
    <property type="project" value="InterPro"/>
</dbReference>
<dbReference type="CDD" id="cd00082">
    <property type="entry name" value="HisKA"/>
    <property type="match status" value="1"/>
</dbReference>
<dbReference type="EMBL" id="JAHLFG010000088">
    <property type="protein sequence ID" value="MBU3827400.1"/>
    <property type="molecule type" value="Genomic_DNA"/>
</dbReference>
<dbReference type="Pfam" id="PF02518">
    <property type="entry name" value="HATPase_c"/>
    <property type="match status" value="1"/>
</dbReference>
<comment type="catalytic activity">
    <reaction evidence="1">
        <text>ATP + protein L-histidine = ADP + protein N-phospho-L-histidine.</text>
        <dbReference type="EC" id="2.7.13.3"/>
    </reaction>
</comment>
<proteinExistence type="predicted"/>
<feature type="domain" description="PAS" evidence="16">
    <location>
        <begin position="1"/>
        <end position="43"/>
    </location>
</feature>
<dbReference type="InterPro" id="IPR036890">
    <property type="entry name" value="HATPase_C_sf"/>
</dbReference>
<keyword evidence="4" id="KW-0808">Transferase</keyword>
<dbReference type="Gene3D" id="3.30.565.10">
    <property type="entry name" value="Histidine kinase-like ATPase, C-terminal domain"/>
    <property type="match status" value="1"/>
</dbReference>
<dbReference type="EC" id="2.7.13.3" evidence="2"/>
<evidence type="ECO:0000256" key="9">
    <source>
        <dbReference type="ARBA" id="ARBA00023012"/>
    </source>
</evidence>
<keyword evidence="7" id="KW-0378">Hydrolase</keyword>
<comment type="caution">
    <text evidence="17">The sequence shown here is derived from an EMBL/GenBank/DDBJ whole genome shotgun (WGS) entry which is preliminary data.</text>
</comment>
<dbReference type="InterPro" id="IPR003661">
    <property type="entry name" value="HisK_dim/P_dom"/>
</dbReference>
<comment type="function">
    <text evidence="11">Member of the two-component regulatory system NtrB/NtrC, which controls expression of the nitrogen-regulated (ntr) genes in response to nitrogen limitation. Under conditions of nitrogen limitation, NtrB autophosphorylates and transfers the phosphoryl group to NtrC. In the presence of nitrogen, acts as a phosphatase that dephosphorylates and inactivates NtrC.</text>
</comment>
<reference evidence="17" key="2">
    <citation type="submission" date="2021-04" db="EMBL/GenBank/DDBJ databases">
        <authorList>
            <person name="Gilroy R."/>
        </authorList>
    </citation>
    <scope>NUCLEOTIDE SEQUENCE</scope>
    <source>
        <strain evidence="17">687</strain>
    </source>
</reference>
<dbReference type="SUPFAM" id="SSF47384">
    <property type="entry name" value="Homodimeric domain of signal transducing histidine kinase"/>
    <property type="match status" value="1"/>
</dbReference>
<keyword evidence="3" id="KW-0597">Phosphoprotein</keyword>
<evidence type="ECO:0000256" key="13">
    <source>
        <dbReference type="ARBA" id="ARBA00042313"/>
    </source>
</evidence>
<dbReference type="Pfam" id="PF00989">
    <property type="entry name" value="PAS"/>
    <property type="match status" value="1"/>
</dbReference>
<sequence length="365" mass="40533">MQADAKAILESLATAVLLTDHNLKIAYANTAAEQLFSTSRSKLCTLKLTDLLDKEQKNIIESIQLALKPHAQGFNASNVVIIPEPHQTIRTDLYVTHYSGKGRGLIAEFKGLDYQQKMTQELSQRSQHLAARDLIRSLAHEIKNPLGGIRGAAQLLEITYGKYEHLTDYTQVIIEQADRLKALVDRLLGPQRPNPLTRSNIHYVIEKVLSLENMATQVNSNIRFIKDYDPSLPEIELDVDAMQQAILNIISNAVHALTEAHTPHPQITIRTRAQLGSRLINGIKYPSAIIVSIADNGPGIPENIRETLFYPLVTSRPDGTGLGLSIAQNIIERHSGLIECDSERGRTVFNLILPLKKNNLAGKED</sequence>
<dbReference type="Gene3D" id="1.10.287.130">
    <property type="match status" value="1"/>
</dbReference>
<evidence type="ECO:0000259" key="16">
    <source>
        <dbReference type="PROSITE" id="PS50112"/>
    </source>
</evidence>
<dbReference type="PANTHER" id="PTHR43065">
    <property type="entry name" value="SENSOR HISTIDINE KINASE"/>
    <property type="match status" value="1"/>
</dbReference>
<evidence type="ECO:0000256" key="7">
    <source>
        <dbReference type="ARBA" id="ARBA00022801"/>
    </source>
</evidence>
<feature type="domain" description="Histidine kinase" evidence="15">
    <location>
        <begin position="137"/>
        <end position="357"/>
    </location>
</feature>
<dbReference type="InterPro" id="IPR013767">
    <property type="entry name" value="PAS_fold"/>
</dbReference>
<dbReference type="PROSITE" id="PS50109">
    <property type="entry name" value="HIS_KIN"/>
    <property type="match status" value="1"/>
</dbReference>
<keyword evidence="10" id="KW-0535">Nitrogen fixation</keyword>
<dbReference type="NCBIfam" id="NF008293">
    <property type="entry name" value="PRK11073.1"/>
    <property type="match status" value="1"/>
</dbReference>
<dbReference type="PRINTS" id="PR00344">
    <property type="entry name" value="BCTRLSENSOR"/>
</dbReference>
<keyword evidence="5" id="KW-0547">Nucleotide-binding</keyword>
<evidence type="ECO:0000256" key="6">
    <source>
        <dbReference type="ARBA" id="ARBA00022777"/>
    </source>
</evidence>
<dbReference type="SMART" id="SM00091">
    <property type="entry name" value="PAS"/>
    <property type="match status" value="1"/>
</dbReference>
<protein>
    <recommendedName>
        <fullName evidence="12">Sensory histidine kinase/phosphatase NtrB</fullName>
        <ecNumber evidence="2">2.7.13.3</ecNumber>
    </recommendedName>
    <alternativeName>
        <fullName evidence="13">Nitrogen regulation protein NR(II)</fullName>
    </alternativeName>
    <alternativeName>
        <fullName evidence="14">Nitrogen regulator II</fullName>
    </alternativeName>
</protein>
<dbReference type="Gene3D" id="3.30.450.20">
    <property type="entry name" value="PAS domain"/>
    <property type="match status" value="1"/>
</dbReference>
<dbReference type="CDD" id="cd00130">
    <property type="entry name" value="PAS"/>
    <property type="match status" value="1"/>
</dbReference>
<accession>A0A9E2KPY9</accession>
<dbReference type="SUPFAM" id="SSF55785">
    <property type="entry name" value="PYP-like sensor domain (PAS domain)"/>
    <property type="match status" value="1"/>
</dbReference>
<dbReference type="GO" id="GO:0006355">
    <property type="term" value="P:regulation of DNA-templated transcription"/>
    <property type="evidence" value="ECO:0007669"/>
    <property type="project" value="InterPro"/>
</dbReference>
<keyword evidence="6" id="KW-0418">Kinase</keyword>
<dbReference type="InterPro" id="IPR005467">
    <property type="entry name" value="His_kinase_dom"/>
</dbReference>
<name>A0A9E2KPY9_9GAMM</name>
<evidence type="ECO:0000256" key="1">
    <source>
        <dbReference type="ARBA" id="ARBA00000085"/>
    </source>
</evidence>
<dbReference type="InterPro" id="IPR003594">
    <property type="entry name" value="HATPase_dom"/>
</dbReference>
<dbReference type="InterPro" id="IPR036097">
    <property type="entry name" value="HisK_dim/P_sf"/>
</dbReference>
<evidence type="ECO:0000256" key="14">
    <source>
        <dbReference type="ARBA" id="ARBA00043094"/>
    </source>
</evidence>
<dbReference type="InterPro" id="IPR035965">
    <property type="entry name" value="PAS-like_dom_sf"/>
</dbReference>
<evidence type="ECO:0000256" key="2">
    <source>
        <dbReference type="ARBA" id="ARBA00012438"/>
    </source>
</evidence>
<dbReference type="AlphaFoldDB" id="A0A9E2KPY9"/>
<evidence type="ECO:0000256" key="10">
    <source>
        <dbReference type="ARBA" id="ARBA00023231"/>
    </source>
</evidence>
<keyword evidence="8" id="KW-0067">ATP-binding</keyword>
<evidence type="ECO:0000256" key="12">
    <source>
        <dbReference type="ARBA" id="ARBA00039567"/>
    </source>
</evidence>
<organism evidence="17 18">
    <name type="scientific">Candidatus Anaerobiospirillum merdipullorum</name>
    <dbReference type="NCBI Taxonomy" id="2838450"/>
    <lineage>
        <taxon>Bacteria</taxon>
        <taxon>Pseudomonadati</taxon>
        <taxon>Pseudomonadota</taxon>
        <taxon>Gammaproteobacteria</taxon>
        <taxon>Aeromonadales</taxon>
        <taxon>Succinivibrionaceae</taxon>
        <taxon>Anaerobiospirillum</taxon>
    </lineage>
</organism>
<dbReference type="SMART" id="SM00388">
    <property type="entry name" value="HisKA"/>
    <property type="match status" value="1"/>
</dbReference>
<dbReference type="SUPFAM" id="SSF55874">
    <property type="entry name" value="ATPase domain of HSP90 chaperone/DNA topoisomerase II/histidine kinase"/>
    <property type="match status" value="1"/>
</dbReference>
<dbReference type="SMART" id="SM00387">
    <property type="entry name" value="HATPase_c"/>
    <property type="match status" value="1"/>
</dbReference>
<evidence type="ECO:0000256" key="8">
    <source>
        <dbReference type="ARBA" id="ARBA00022840"/>
    </source>
</evidence>
<gene>
    <name evidence="17" type="primary">glnL</name>
    <name evidence="17" type="ORF">IAA31_07960</name>
</gene>
<dbReference type="GO" id="GO:0005524">
    <property type="term" value="F:ATP binding"/>
    <property type="evidence" value="ECO:0007669"/>
    <property type="project" value="UniProtKB-KW"/>
</dbReference>
<dbReference type="PROSITE" id="PS50112">
    <property type="entry name" value="PAS"/>
    <property type="match status" value="1"/>
</dbReference>
<dbReference type="InterPro" id="IPR000014">
    <property type="entry name" value="PAS"/>
</dbReference>
<dbReference type="PANTHER" id="PTHR43065:SF16">
    <property type="entry name" value="SENSORY HISTIDINE KINASE_PHOSPHATASE NTRB"/>
    <property type="match status" value="1"/>
</dbReference>
<evidence type="ECO:0000259" key="15">
    <source>
        <dbReference type="PROSITE" id="PS50109"/>
    </source>
</evidence>
<evidence type="ECO:0000256" key="5">
    <source>
        <dbReference type="ARBA" id="ARBA00022741"/>
    </source>
</evidence>
<evidence type="ECO:0000313" key="18">
    <source>
        <dbReference type="Proteomes" id="UP000824150"/>
    </source>
</evidence>
<dbReference type="InterPro" id="IPR004358">
    <property type="entry name" value="Sig_transdc_His_kin-like_C"/>
</dbReference>
<evidence type="ECO:0000313" key="17">
    <source>
        <dbReference type="EMBL" id="MBU3827400.1"/>
    </source>
</evidence>
<reference evidence="17" key="1">
    <citation type="journal article" date="2021" name="PeerJ">
        <title>Extensive microbial diversity within the chicken gut microbiome revealed by metagenomics and culture.</title>
        <authorList>
            <person name="Gilroy R."/>
            <person name="Ravi A."/>
            <person name="Getino M."/>
            <person name="Pursley I."/>
            <person name="Horton D.L."/>
            <person name="Alikhan N.F."/>
            <person name="Baker D."/>
            <person name="Gharbi K."/>
            <person name="Hall N."/>
            <person name="Watson M."/>
            <person name="Adriaenssens E.M."/>
            <person name="Foster-Nyarko E."/>
            <person name="Jarju S."/>
            <person name="Secka A."/>
            <person name="Antonio M."/>
            <person name="Oren A."/>
            <person name="Chaudhuri R.R."/>
            <person name="La Ragione R."/>
            <person name="Hildebrand F."/>
            <person name="Pallen M.J."/>
        </authorList>
    </citation>
    <scope>NUCLEOTIDE SEQUENCE</scope>
    <source>
        <strain evidence="17">687</strain>
    </source>
</reference>
<evidence type="ECO:0000256" key="3">
    <source>
        <dbReference type="ARBA" id="ARBA00022553"/>
    </source>
</evidence>
<keyword evidence="9" id="KW-0902">Two-component regulatory system</keyword>
<dbReference type="Pfam" id="PF00512">
    <property type="entry name" value="HisKA"/>
    <property type="match status" value="1"/>
</dbReference>